<gene>
    <name evidence="2" type="ORF">FALBO_4611</name>
</gene>
<evidence type="ECO:0000256" key="1">
    <source>
        <dbReference type="SAM" id="MobiDB-lite"/>
    </source>
</evidence>
<organism evidence="2 3">
    <name type="scientific">Fusarium albosuccineum</name>
    <dbReference type="NCBI Taxonomy" id="1237068"/>
    <lineage>
        <taxon>Eukaryota</taxon>
        <taxon>Fungi</taxon>
        <taxon>Dikarya</taxon>
        <taxon>Ascomycota</taxon>
        <taxon>Pezizomycotina</taxon>
        <taxon>Sordariomycetes</taxon>
        <taxon>Hypocreomycetidae</taxon>
        <taxon>Hypocreales</taxon>
        <taxon>Nectriaceae</taxon>
        <taxon>Fusarium</taxon>
        <taxon>Fusarium decemcellulare species complex</taxon>
    </lineage>
</organism>
<dbReference type="Proteomes" id="UP000554235">
    <property type="component" value="Unassembled WGS sequence"/>
</dbReference>
<reference evidence="2 3" key="1">
    <citation type="submission" date="2020-01" db="EMBL/GenBank/DDBJ databases">
        <title>Identification and distribution of gene clusters putatively required for synthesis of sphingolipid metabolism inhibitors in phylogenetically diverse species of the filamentous fungus Fusarium.</title>
        <authorList>
            <person name="Kim H.-S."/>
            <person name="Busman M."/>
            <person name="Brown D.W."/>
            <person name="Divon H."/>
            <person name="Uhlig S."/>
            <person name="Proctor R.H."/>
        </authorList>
    </citation>
    <scope>NUCLEOTIDE SEQUENCE [LARGE SCALE GENOMIC DNA]</scope>
    <source>
        <strain evidence="2 3">NRRL 20459</strain>
    </source>
</reference>
<evidence type="ECO:0000313" key="3">
    <source>
        <dbReference type="Proteomes" id="UP000554235"/>
    </source>
</evidence>
<comment type="caution">
    <text evidence="2">The sequence shown here is derived from an EMBL/GenBank/DDBJ whole genome shotgun (WGS) entry which is preliminary data.</text>
</comment>
<evidence type="ECO:0000313" key="2">
    <source>
        <dbReference type="EMBL" id="KAF4468494.1"/>
    </source>
</evidence>
<sequence>MEEERQRWNKAKTWAELCALNKDFIHRSAECKTHIKDIGAPFHPGPRRDCRGCTDDYLQTLVKFHEYGILTTYGKRPSVTFWKHFILGGKGHTRNLPYLEFILSCEEESGTRFLNSLVGNKRFSTSIRHSSGAIYPGTNVDGPLASFIQYAAPGDDLQTSPWYGSRAPVEVENPDDCPLYHMQTFKKLQGDKVYICDVTPNMGYSPLEARDDDEFLQKAKDIDFLRKILNLARKAYENVTPKDSSTATGEGSGADGIETAI</sequence>
<protein>
    <submittedName>
        <fullName evidence="2">Uncharacterized protein</fullName>
    </submittedName>
</protein>
<proteinExistence type="predicted"/>
<keyword evidence="3" id="KW-1185">Reference proteome</keyword>
<dbReference type="AlphaFoldDB" id="A0A8H4PAL0"/>
<dbReference type="EMBL" id="JAADYS010000605">
    <property type="protein sequence ID" value="KAF4468494.1"/>
    <property type="molecule type" value="Genomic_DNA"/>
</dbReference>
<name>A0A8H4PAL0_9HYPO</name>
<accession>A0A8H4PAL0</accession>
<feature type="region of interest" description="Disordered" evidence="1">
    <location>
        <begin position="239"/>
        <end position="261"/>
    </location>
</feature>